<keyword evidence="1" id="KW-1133">Transmembrane helix</keyword>
<keyword evidence="1" id="KW-0472">Membrane</keyword>
<comment type="caution">
    <text evidence="2">The sequence shown here is derived from an EMBL/GenBank/DDBJ whole genome shotgun (WGS) entry which is preliminary data.</text>
</comment>
<keyword evidence="1" id="KW-0812">Transmembrane</keyword>
<organism evidence="2 3">
    <name type="scientific">Streptomyces natalensis ATCC 27448</name>
    <dbReference type="NCBI Taxonomy" id="1240678"/>
    <lineage>
        <taxon>Bacteria</taxon>
        <taxon>Bacillati</taxon>
        <taxon>Actinomycetota</taxon>
        <taxon>Actinomycetes</taxon>
        <taxon>Kitasatosporales</taxon>
        <taxon>Streptomycetaceae</taxon>
        <taxon>Streptomyces</taxon>
    </lineage>
</organism>
<evidence type="ECO:0000256" key="1">
    <source>
        <dbReference type="SAM" id="Phobius"/>
    </source>
</evidence>
<proteinExistence type="predicted"/>
<evidence type="ECO:0000313" key="2">
    <source>
        <dbReference type="EMBL" id="KIZ14507.1"/>
    </source>
</evidence>
<dbReference type="PATRIC" id="fig|1240678.4.peg.7708"/>
<dbReference type="Proteomes" id="UP000032458">
    <property type="component" value="Unassembled WGS sequence"/>
</dbReference>
<dbReference type="RefSeq" id="WP_030066757.1">
    <property type="nucleotide sequence ID" value="NZ_JRKI01000061.1"/>
</dbReference>
<protein>
    <submittedName>
        <fullName evidence="2">Uncharacterized protein</fullName>
    </submittedName>
</protein>
<evidence type="ECO:0000313" key="3">
    <source>
        <dbReference type="Proteomes" id="UP000032458"/>
    </source>
</evidence>
<gene>
    <name evidence="2" type="ORF">SNA_36180</name>
</gene>
<dbReference type="AlphaFoldDB" id="A0A0D7CGF3"/>
<accession>A0A0D7CGF3</accession>
<keyword evidence="3" id="KW-1185">Reference proteome</keyword>
<sequence length="81" mass="8983">MSPSDQDGDRLEVTISAREIYDQVTGARHDLHDMRQDLEAVIHTQEAQGHRVDRLERWMAALPLTVLGTLGALYLAATKGA</sequence>
<name>A0A0D7CGF3_9ACTN</name>
<feature type="transmembrane region" description="Helical" evidence="1">
    <location>
        <begin position="58"/>
        <end position="77"/>
    </location>
</feature>
<dbReference type="EMBL" id="JRKI01000061">
    <property type="protein sequence ID" value="KIZ14507.1"/>
    <property type="molecule type" value="Genomic_DNA"/>
</dbReference>
<reference evidence="2 3" key="1">
    <citation type="submission" date="2014-09" db="EMBL/GenBank/DDBJ databases">
        <title>Draft genome sequence of Streptomyces natalensis ATCC 27448, producer of the antifungal pimaricin.</title>
        <authorList>
            <person name="Mendes M.V."/>
            <person name="Beites T."/>
            <person name="Pires S."/>
            <person name="Santos C.L."/>
            <person name="Moradas-Ferreira P."/>
        </authorList>
    </citation>
    <scope>NUCLEOTIDE SEQUENCE [LARGE SCALE GENOMIC DNA]</scope>
    <source>
        <strain evidence="2 3">ATCC 27448</strain>
    </source>
</reference>